<dbReference type="InterPro" id="IPR022765">
    <property type="entry name" value="Dna2/Cas4_DUF83"/>
</dbReference>
<dbReference type="PANTHER" id="PTHR37168">
    <property type="entry name" value="CRISPR-ASSOCIATED EXONUCLEASE CAS4"/>
    <property type="match status" value="1"/>
</dbReference>
<dbReference type="OrthoDB" id="9794720at2"/>
<reference evidence="3 4" key="1">
    <citation type="submission" date="2019-01" db="EMBL/GenBank/DDBJ databases">
        <title>Blautia sp. nov. KGMB01111 isolated human feces.</title>
        <authorList>
            <person name="Park J.-E."/>
            <person name="Kim J.-S."/>
            <person name="Park S.-H."/>
        </authorList>
    </citation>
    <scope>NUCLEOTIDE SEQUENCE [LARGE SCALE GENOMIC DNA]</scope>
    <source>
        <strain evidence="3 4">KGMB01111</strain>
    </source>
</reference>
<evidence type="ECO:0000256" key="1">
    <source>
        <dbReference type="ARBA" id="ARBA00022801"/>
    </source>
</evidence>
<keyword evidence="1" id="KW-0378">Hydrolase</keyword>
<proteinExistence type="predicted"/>
<sequence length="164" mass="19496">MKENITGMMVYYYFVCKRKLWYFCHEITMETENEDVLLGKLLDESSYKKNDKHISIDQIINIDFMKECGELHEVKKSKSVEEAGIWQMKYYLYYLQQRGVTGMKGKIDYPLLKKTMSVELTDEDCGEIEKIICEITQIKKRNIPPDDCNKKICKKCAYYDLCFI</sequence>
<gene>
    <name evidence="3" type="ORF">ETP43_14210</name>
</gene>
<organism evidence="3 4">
    <name type="scientific">Blautia faecicola</name>
    <dbReference type="NCBI Taxonomy" id="2509240"/>
    <lineage>
        <taxon>Bacteria</taxon>
        <taxon>Bacillati</taxon>
        <taxon>Bacillota</taxon>
        <taxon>Clostridia</taxon>
        <taxon>Lachnospirales</taxon>
        <taxon>Lachnospiraceae</taxon>
        <taxon>Blautia</taxon>
    </lineage>
</organism>
<name>A0A4Q1RKB5_9FIRM</name>
<dbReference type="Gene3D" id="3.90.320.10">
    <property type="match status" value="1"/>
</dbReference>
<dbReference type="GO" id="GO:0016787">
    <property type="term" value="F:hydrolase activity"/>
    <property type="evidence" value="ECO:0007669"/>
    <property type="project" value="UniProtKB-KW"/>
</dbReference>
<comment type="caution">
    <text evidence="3">The sequence shown here is derived from an EMBL/GenBank/DDBJ whole genome shotgun (WGS) entry which is preliminary data.</text>
</comment>
<keyword evidence="4" id="KW-1185">Reference proteome</keyword>
<evidence type="ECO:0000259" key="2">
    <source>
        <dbReference type="Pfam" id="PF01930"/>
    </source>
</evidence>
<feature type="domain" description="DUF83" evidence="2">
    <location>
        <begin position="6"/>
        <end position="164"/>
    </location>
</feature>
<protein>
    <submittedName>
        <fullName evidence="3">Dna2/Cas4 domain-containing protein</fullName>
    </submittedName>
</protein>
<dbReference type="RefSeq" id="WP_129258830.1">
    <property type="nucleotide sequence ID" value="NZ_SDKC01000001.1"/>
</dbReference>
<evidence type="ECO:0000313" key="3">
    <source>
        <dbReference type="EMBL" id="RXS76237.1"/>
    </source>
</evidence>
<dbReference type="InterPro" id="IPR011604">
    <property type="entry name" value="PDDEXK-like_dom_sf"/>
</dbReference>
<dbReference type="Proteomes" id="UP000290106">
    <property type="component" value="Unassembled WGS sequence"/>
</dbReference>
<dbReference type="Pfam" id="PF01930">
    <property type="entry name" value="Cas_Cas4"/>
    <property type="match status" value="1"/>
</dbReference>
<accession>A0A4Q1RKB5</accession>
<evidence type="ECO:0000313" key="4">
    <source>
        <dbReference type="Proteomes" id="UP000290106"/>
    </source>
</evidence>
<dbReference type="PANTHER" id="PTHR37168:SF1">
    <property type="entry name" value="CRISPR-ASSOCIATED EXONUCLEASE CAS4"/>
    <property type="match status" value="1"/>
</dbReference>
<dbReference type="EMBL" id="SDKC01000001">
    <property type="protein sequence ID" value="RXS76237.1"/>
    <property type="molecule type" value="Genomic_DNA"/>
</dbReference>
<dbReference type="AlphaFoldDB" id="A0A4Q1RKB5"/>